<keyword evidence="2" id="KW-1185">Reference proteome</keyword>
<protein>
    <submittedName>
        <fullName evidence="1">Uncharacterized protein</fullName>
    </submittedName>
</protein>
<gene>
    <name evidence="1" type="ORF">MAAFP003_3847</name>
</gene>
<comment type="caution">
    <text evidence="1">The sequence shown here is derived from an EMBL/GenBank/DDBJ whole genome shotgun (WGS) entry which is preliminary data.</text>
</comment>
<dbReference type="EMBL" id="FXEG02000003">
    <property type="protein sequence ID" value="SOX55162.1"/>
    <property type="molecule type" value="Genomic_DNA"/>
</dbReference>
<reference evidence="1" key="1">
    <citation type="submission" date="2018-01" db="EMBL/GenBank/DDBJ databases">
        <authorList>
            <consortium name="Urmite Genomes"/>
        </authorList>
    </citation>
    <scope>NUCLEOTIDE SEQUENCE [LARGE SCALE GENOMIC DNA]</scope>
    <source>
        <strain evidence="1">AFP003</strain>
    </source>
</reference>
<dbReference type="AlphaFoldDB" id="A0A2K4YEE2"/>
<name>A0A2K4YEE2_9MYCO</name>
<dbReference type="Proteomes" id="UP000236318">
    <property type="component" value="Unassembled WGS sequence"/>
</dbReference>
<organism evidence="1 2">
    <name type="scientific">Mycobacterium ahvazicum</name>
    <dbReference type="NCBI Taxonomy" id="1964395"/>
    <lineage>
        <taxon>Bacteria</taxon>
        <taxon>Bacillati</taxon>
        <taxon>Actinomycetota</taxon>
        <taxon>Actinomycetes</taxon>
        <taxon>Mycobacteriales</taxon>
        <taxon>Mycobacteriaceae</taxon>
        <taxon>Mycobacterium</taxon>
        <taxon>Mycobacterium simiae complex</taxon>
    </lineage>
</organism>
<proteinExistence type="predicted"/>
<evidence type="ECO:0000313" key="1">
    <source>
        <dbReference type="EMBL" id="SOX55162.1"/>
    </source>
</evidence>
<sequence>VTFDAFAYEFQLLGDIYVLHEIGSKRIHLIGSPQEIAQALSLPPHRGAVRSRLLEVFDTADQLRGAATHLEKQAPLPDGPAIAKMFRRVADSLVA</sequence>
<evidence type="ECO:0000313" key="2">
    <source>
        <dbReference type="Proteomes" id="UP000236318"/>
    </source>
</evidence>
<accession>A0A2K4YEE2</accession>
<feature type="non-terminal residue" evidence="1">
    <location>
        <position position="1"/>
    </location>
</feature>